<dbReference type="EMBL" id="RBTL01000215">
    <property type="protein sequence ID" value="RMT65224.1"/>
    <property type="molecule type" value="Genomic_DNA"/>
</dbReference>
<name>A0A3M5MYN9_PSESX</name>
<sequence>MTISIKMTDRSKNSVPQAGLNGHRQVEPVAFANTLKDRHNASTETPDVVQNAEKQKPRKFGAFACREVA</sequence>
<accession>A0A3M5MYN9</accession>
<evidence type="ECO:0000313" key="2">
    <source>
        <dbReference type="EMBL" id="RMT65224.1"/>
    </source>
</evidence>
<evidence type="ECO:0000256" key="1">
    <source>
        <dbReference type="SAM" id="MobiDB-lite"/>
    </source>
</evidence>
<organism evidence="2 3">
    <name type="scientific">Pseudomonas syringae pv. theae</name>
    <dbReference type="NCBI Taxonomy" id="103985"/>
    <lineage>
        <taxon>Bacteria</taxon>
        <taxon>Pseudomonadati</taxon>
        <taxon>Pseudomonadota</taxon>
        <taxon>Gammaproteobacteria</taxon>
        <taxon>Pseudomonadales</taxon>
        <taxon>Pseudomonadaceae</taxon>
        <taxon>Pseudomonas</taxon>
        <taxon>Pseudomonas syringae</taxon>
    </lineage>
</organism>
<protein>
    <submittedName>
        <fullName evidence="2">Uncharacterized protein</fullName>
    </submittedName>
</protein>
<comment type="caution">
    <text evidence="2">The sequence shown here is derived from an EMBL/GenBank/DDBJ whole genome shotgun (WGS) entry which is preliminary data.</text>
</comment>
<feature type="region of interest" description="Disordered" evidence="1">
    <location>
        <begin position="1"/>
        <end position="25"/>
    </location>
</feature>
<dbReference type="Proteomes" id="UP000282636">
    <property type="component" value="Unassembled WGS sequence"/>
</dbReference>
<proteinExistence type="predicted"/>
<dbReference type="AlphaFoldDB" id="A0A3M5MYN9"/>
<evidence type="ECO:0000313" key="3">
    <source>
        <dbReference type="Proteomes" id="UP000282636"/>
    </source>
</evidence>
<reference evidence="2 3" key="1">
    <citation type="submission" date="2018-08" db="EMBL/GenBank/DDBJ databases">
        <title>Recombination of ecologically and evolutionarily significant loci maintains genetic cohesion in the Pseudomonas syringae species complex.</title>
        <authorList>
            <person name="Dillon M."/>
            <person name="Thakur S."/>
            <person name="Almeida R.N.D."/>
            <person name="Weir B.S."/>
            <person name="Guttman D.S."/>
        </authorList>
    </citation>
    <scope>NUCLEOTIDE SEQUENCE [LARGE SCALE GENOMIC DNA]</scope>
    <source>
        <strain evidence="2 3">ICMP 3934</strain>
    </source>
</reference>
<gene>
    <name evidence="2" type="ORF">ALP44_101695</name>
</gene>